<reference evidence="1" key="1">
    <citation type="journal article" date="2023" name="Front. Mar. Sci.">
        <title>Tracing the invertebrate herpesviruses in the global sequence datasets.</title>
        <authorList>
            <person name="Rosani U."/>
            <person name="Gaia M."/>
            <person name="Delmont T.O."/>
            <person name="Krupovic M."/>
        </authorList>
    </citation>
    <scope>NUCLEOTIDE SEQUENCE</scope>
    <source>
        <strain evidence="1">MalacoHV1/China/2018</strain>
    </source>
</reference>
<accession>A0AA48P8C3</accession>
<organism evidence="1">
    <name type="scientific">Malaco herpesvirus 1</name>
    <dbReference type="NCBI Taxonomy" id="3031797"/>
    <lineage>
        <taxon>Viruses</taxon>
        <taxon>Duplodnaviria</taxon>
        <taxon>Heunggongvirae</taxon>
        <taxon>Peploviricota</taxon>
        <taxon>Herviviricetes</taxon>
        <taxon>Herpesvirales</taxon>
        <taxon>Malacoherpesviridae</taxon>
    </lineage>
</organism>
<dbReference type="EMBL" id="BK063092">
    <property type="protein sequence ID" value="DBA11740.1"/>
    <property type="molecule type" value="Genomic_DNA"/>
</dbReference>
<reference evidence="1" key="2">
    <citation type="submission" date="2023-01" db="EMBL/GenBank/DDBJ databases">
        <authorList>
            <person name="Rosani U."/>
            <person name="Delmont T.O."/>
            <person name="Gaia M."/>
            <person name="Krupovic M."/>
        </authorList>
    </citation>
    <scope>NUCLEOTIDE SEQUENCE</scope>
    <source>
        <strain evidence="1">MalacoHV1/China/2018</strain>
    </source>
</reference>
<sequence>MPLRHVFELFYDEDYKEIRRCRDSMEVLKTDDPQPNMDDDYIVKIYALATPKEGEMDFHAEFTQKMYNGMLTKLADHRSILEFLVNDLEIDKDALACILQVPLKKLCPGMKSIPAFKPKKKCRKMEKLKEDYPKKITYKAGQLVFFDDPLTFLCDTLGCQMRDALELWFVEKSITPIDLIAWIVNFRVNELGENEDMIVDHNWLFTRQENGLYDEVASKVIKLEGGLEVQSISLTPNFCILYDGLPDESVYISRVSRILQDLLPPKFHDLYNGMKGCEAITMRKYVLGVPKSNIQTFLRGMWSNVVSLKFLSHELTMSDYKSVSYGSKKPMIKLTLGTNPFNPEAQRKGVKGVTAMEVKNVIKFRIPRSVLEQGFFDHITMMLLKL</sequence>
<evidence type="ECO:0000313" key="1">
    <source>
        <dbReference type="EMBL" id="DBA11740.1"/>
    </source>
</evidence>
<name>A0AA48P8C3_9VIRU</name>
<proteinExistence type="predicted"/>
<protein>
    <submittedName>
        <fullName evidence="1">ORF39</fullName>
    </submittedName>
</protein>